<protein>
    <recommendedName>
        <fullName evidence="1">DUF6455 domain-containing protein</fullName>
    </recommendedName>
</protein>
<dbReference type="InterPro" id="IPR045601">
    <property type="entry name" value="DUF6455"/>
</dbReference>
<accession>A0A2T5HVT2</accession>
<organism evidence="2 3">
    <name type="scientific">Celeribacter persicus</name>
    <dbReference type="NCBI Taxonomy" id="1651082"/>
    <lineage>
        <taxon>Bacteria</taxon>
        <taxon>Pseudomonadati</taxon>
        <taxon>Pseudomonadota</taxon>
        <taxon>Alphaproteobacteria</taxon>
        <taxon>Rhodobacterales</taxon>
        <taxon>Roseobacteraceae</taxon>
        <taxon>Celeribacter</taxon>
    </lineage>
</organism>
<dbReference type="OrthoDB" id="7961152at2"/>
<dbReference type="RefSeq" id="WP_107814681.1">
    <property type="nucleotide sequence ID" value="NZ_QAOH01000001.1"/>
</dbReference>
<feature type="domain" description="DUF6455" evidence="1">
    <location>
        <begin position="1"/>
        <end position="84"/>
    </location>
</feature>
<dbReference type="EMBL" id="QAOH01000001">
    <property type="protein sequence ID" value="PTQ75665.1"/>
    <property type="molecule type" value="Genomic_DNA"/>
</dbReference>
<evidence type="ECO:0000259" key="1">
    <source>
        <dbReference type="Pfam" id="PF20056"/>
    </source>
</evidence>
<name>A0A2T5HVT2_9RHOB</name>
<dbReference type="AlphaFoldDB" id="A0A2T5HVT2"/>
<evidence type="ECO:0000313" key="3">
    <source>
        <dbReference type="Proteomes" id="UP000244077"/>
    </source>
</evidence>
<gene>
    <name evidence="2" type="ORF">C8N42_101204</name>
</gene>
<keyword evidence="3" id="KW-1185">Reference proteome</keyword>
<sequence>MTGTKGYEAHERLMNRMARTLGVDFDELMQRGQCDEAVMENRVHRCMGCTEPEACEVFLAGHEDGAEFAPAYCRNKNDLERLAAE</sequence>
<dbReference type="Pfam" id="PF20056">
    <property type="entry name" value="DUF6455"/>
    <property type="match status" value="1"/>
</dbReference>
<comment type="caution">
    <text evidence="2">The sequence shown here is derived from an EMBL/GenBank/DDBJ whole genome shotgun (WGS) entry which is preliminary data.</text>
</comment>
<proteinExistence type="predicted"/>
<reference evidence="2 3" key="1">
    <citation type="submission" date="2018-04" db="EMBL/GenBank/DDBJ databases">
        <title>Genomic Encyclopedia of Archaeal and Bacterial Type Strains, Phase II (KMG-II): from individual species to whole genera.</title>
        <authorList>
            <person name="Goeker M."/>
        </authorList>
    </citation>
    <scope>NUCLEOTIDE SEQUENCE [LARGE SCALE GENOMIC DNA]</scope>
    <source>
        <strain evidence="2 3">DSM 100434</strain>
    </source>
</reference>
<dbReference type="Proteomes" id="UP000244077">
    <property type="component" value="Unassembled WGS sequence"/>
</dbReference>
<evidence type="ECO:0000313" key="2">
    <source>
        <dbReference type="EMBL" id="PTQ75665.1"/>
    </source>
</evidence>